<reference evidence="1" key="1">
    <citation type="submission" date="2015-10" db="EMBL/GenBank/DDBJ databases">
        <authorList>
            <person name="Gilbert D.G."/>
        </authorList>
    </citation>
    <scope>NUCLEOTIDE SEQUENCE</scope>
</reference>
<dbReference type="AlphaFoldDB" id="A0A160TKJ0"/>
<sequence>MPYAAIIDWYGPYGSVKQAKAAVRKDGFGEVLYLAIGSIDRQKTAHIQYVGITLDFTVRLGTGHTIRQYVQEEGLSLYLGVISSQAIAGKRASYQNKKHDRLVYLAESAMAFFLALPLNRNKRCSPPKDSVVVFNRWWKISDDGEVRKWRRPHPDWPDFIEYDEYSEAGSVVWHGKRRKHFNADAIADMIAKASADLARSE</sequence>
<proteinExistence type="predicted"/>
<gene>
    <name evidence="1" type="ORF">MGWOODY_Smn1219</name>
</gene>
<evidence type="ECO:0000313" key="1">
    <source>
        <dbReference type="EMBL" id="CUS44991.1"/>
    </source>
</evidence>
<dbReference type="EMBL" id="CZQE01000200">
    <property type="protein sequence ID" value="CUS44991.1"/>
    <property type="molecule type" value="Genomic_DNA"/>
</dbReference>
<accession>A0A160TKJ0</accession>
<protein>
    <submittedName>
        <fullName evidence="1">Uncharacterized protein</fullName>
    </submittedName>
</protein>
<name>A0A160TKJ0_9ZZZZ</name>
<organism evidence="1">
    <name type="scientific">hydrothermal vent metagenome</name>
    <dbReference type="NCBI Taxonomy" id="652676"/>
    <lineage>
        <taxon>unclassified sequences</taxon>
        <taxon>metagenomes</taxon>
        <taxon>ecological metagenomes</taxon>
    </lineage>
</organism>